<keyword evidence="1" id="KW-1133">Transmembrane helix</keyword>
<accession>A0A367ZP35</accession>
<dbReference type="EMBL" id="QOQW01000010">
    <property type="protein sequence ID" value="RCK79863.1"/>
    <property type="molecule type" value="Genomic_DNA"/>
</dbReference>
<evidence type="ECO:0000313" key="3">
    <source>
        <dbReference type="Proteomes" id="UP000252355"/>
    </source>
</evidence>
<feature type="transmembrane region" description="Helical" evidence="1">
    <location>
        <begin position="12"/>
        <end position="34"/>
    </location>
</feature>
<gene>
    <name evidence="2" type="ORF">OZSIB_4017</name>
</gene>
<protein>
    <submittedName>
        <fullName evidence="2">Uncharacterized protein</fullName>
    </submittedName>
</protein>
<comment type="caution">
    <text evidence="2">The sequence shown here is derived from an EMBL/GenBank/DDBJ whole genome shotgun (WGS) entry which is preliminary data.</text>
</comment>
<name>A0A367ZP35_9BACT</name>
<keyword evidence="1" id="KW-0472">Membrane</keyword>
<organism evidence="2 3">
    <name type="scientific">Candidatus Ozemobacter sibiricus</name>
    <dbReference type="NCBI Taxonomy" id="2268124"/>
    <lineage>
        <taxon>Bacteria</taxon>
        <taxon>Candidatus Ozemobacteria</taxon>
        <taxon>Candidatus Ozemobacterales</taxon>
        <taxon>Candidatus Ozemobacteraceae</taxon>
        <taxon>Candidatus Ozemobacter</taxon>
    </lineage>
</organism>
<proteinExistence type="predicted"/>
<keyword evidence="1" id="KW-0812">Transmembrane</keyword>
<sequence length="580" mass="66681">MNRLHRPRTGLALFFILSMIILISIIVYGMIFFMRGEVHLTENYVDSVCALLLAEAGVEESLFTLKTQMNDPKHPVYKMITKNDEGTIEIDLSRLEGKVSQVPALIPGGKARAQITWRRNPAATQALIDAGLPPDVAREGYLIINSRGTFHNTKRQVEVKKVLKALRVQAPFPGNSVGMVAPNHGLYLNKTHQDSFRILPFDFWDPWGFTVKNGKVFMRDGARVDLPKWLMLTGLRKELEHPWLDMGIGWTGWNGGANFANTDRIEYVNDPVTRQYYKWMGLFHWPWWSKVSNEPYHRETRKVENYDNKEINLYPADVYRRLANRLVDPEKFPAHGKYVTNVTFTEAYGKDSVTYNNVIPLYGWGDWRNVPNKYHRIFGNPTKAHDTSHAVEINGLTFIKGDVLIEGWVKGKGLLVVEGNVYIGGDILTLPDDGGGQSSLGIIALRDKRFDHSVENPTTGRIIYKPHHDSDWSRLGITHPFRNISPRLEGCFYAEGGLELDTDSKLKKLINMEIIGNFATDYFDRRRMPNDMTIKYYNWQEILSQSSYDYTVDREVRYTDKYDLSIKKEIVSWREVEPVL</sequence>
<dbReference type="Proteomes" id="UP000252355">
    <property type="component" value="Unassembled WGS sequence"/>
</dbReference>
<evidence type="ECO:0000256" key="1">
    <source>
        <dbReference type="SAM" id="Phobius"/>
    </source>
</evidence>
<evidence type="ECO:0000313" key="2">
    <source>
        <dbReference type="EMBL" id="RCK79863.1"/>
    </source>
</evidence>
<reference evidence="2 3" key="1">
    <citation type="submission" date="2018-05" db="EMBL/GenBank/DDBJ databases">
        <title>A metagenomic window into the 2 km-deep terrestrial subsurface aquifer revealed taxonomically and functionally diverse microbial community comprising novel uncultured bacterial lineages.</title>
        <authorList>
            <person name="Kadnikov V.V."/>
            <person name="Mardanov A.V."/>
            <person name="Beletsky A.V."/>
            <person name="Banks D."/>
            <person name="Pimenov N.V."/>
            <person name="Frank Y.A."/>
            <person name="Karnachuk O.V."/>
            <person name="Ravin N.V."/>
        </authorList>
    </citation>
    <scope>NUCLEOTIDE SEQUENCE [LARGE SCALE GENOMIC DNA]</scope>
    <source>
        <strain evidence="2">BY5</strain>
    </source>
</reference>
<dbReference type="AlphaFoldDB" id="A0A367ZP35"/>